<organism evidence="2 3">
    <name type="scientific">Aspergillus terreus (strain NIH 2624 / FGSC A1156)</name>
    <dbReference type="NCBI Taxonomy" id="341663"/>
    <lineage>
        <taxon>Eukaryota</taxon>
        <taxon>Fungi</taxon>
        <taxon>Dikarya</taxon>
        <taxon>Ascomycota</taxon>
        <taxon>Pezizomycotina</taxon>
        <taxon>Eurotiomycetes</taxon>
        <taxon>Eurotiomycetidae</taxon>
        <taxon>Eurotiales</taxon>
        <taxon>Aspergillaceae</taxon>
        <taxon>Aspergillus</taxon>
        <taxon>Aspergillus subgen. Circumdati</taxon>
    </lineage>
</organism>
<dbReference type="Proteomes" id="UP000007963">
    <property type="component" value="Unassembled WGS sequence"/>
</dbReference>
<dbReference type="AlphaFoldDB" id="Q0D1K4"/>
<evidence type="ECO:0000313" key="2">
    <source>
        <dbReference type="EMBL" id="EAU38826.1"/>
    </source>
</evidence>
<evidence type="ECO:0008006" key="4">
    <source>
        <dbReference type="Google" id="ProtNLM"/>
    </source>
</evidence>
<evidence type="ECO:0000313" key="3">
    <source>
        <dbReference type="Proteomes" id="UP000007963"/>
    </source>
</evidence>
<protein>
    <recommendedName>
        <fullName evidence="4">HNH nuclease domain-containing protein</fullName>
    </recommendedName>
</protein>
<dbReference type="RefSeq" id="XP_001210266.1">
    <property type="nucleotide sequence ID" value="XM_001210266.1"/>
</dbReference>
<dbReference type="eggNOG" id="ENOG502S620">
    <property type="taxonomic scope" value="Eukaryota"/>
</dbReference>
<dbReference type="HOGENOM" id="CLU_554295_0_0_1"/>
<proteinExistence type="predicted"/>
<dbReference type="OrthoDB" id="5416097at2759"/>
<feature type="compositionally biased region" description="Polar residues" evidence="1">
    <location>
        <begin position="434"/>
        <end position="447"/>
    </location>
</feature>
<feature type="region of interest" description="Disordered" evidence="1">
    <location>
        <begin position="212"/>
        <end position="267"/>
    </location>
</feature>
<sequence>MGSVIVTGLPHYDNGIVSSKLFLATFSSLTKFPISLNAYDFYIVENPCLSCLAVSSKSWCRFVYLTSTSLLLAVSSKKLVPVYPPYVYFSPAYGVQQVAGAGFVVMSTLTPTTNKPTTRASTKAKSAFMGPADELLDPERRKIIAQLSDYIGDWKLPSTGWALLWFADLEILRKYLKTCEEQPGPAIVAGIFGRTETIKDIIMSWKCRPRASWSSAEEGPEESGIGETPKKRQRTSKTTSKIPTPAGKTRPAAVGSQEETEQPTGRSAAAKTLVSLIYIPNDITVSDSHLPIKCKERDNYACILTGYREPLEVAHIPINSGRQQEKALRSGDVLTFKTDDPVGHPLPSMELLKMQWALHRVLALSGAADATDEDLDPDPDKVLGGLDAWGTNLEATDEDVEEETVDKTGNEEELPSVDAESWDEVLLEAPRFRGQTNPPTGENSPSRENCPGPSLPRFRHLHHKDQEGKLRQEEQAEEESSLALRFRDTNIH</sequence>
<evidence type="ECO:0000256" key="1">
    <source>
        <dbReference type="SAM" id="MobiDB-lite"/>
    </source>
</evidence>
<feature type="compositionally biased region" description="Basic and acidic residues" evidence="1">
    <location>
        <begin position="464"/>
        <end position="474"/>
    </location>
</feature>
<name>Q0D1K4_ASPTN</name>
<dbReference type="OMA" id="EICPNLM"/>
<accession>Q0D1K4</accession>
<feature type="compositionally biased region" description="Acidic residues" evidence="1">
    <location>
        <begin position="411"/>
        <end position="426"/>
    </location>
</feature>
<dbReference type="EMBL" id="CH476594">
    <property type="protein sequence ID" value="EAU38826.1"/>
    <property type="molecule type" value="Genomic_DNA"/>
</dbReference>
<feature type="compositionally biased region" description="Acidic residues" evidence="1">
    <location>
        <begin position="395"/>
        <end position="404"/>
    </location>
</feature>
<feature type="region of interest" description="Disordered" evidence="1">
    <location>
        <begin position="369"/>
        <end position="492"/>
    </location>
</feature>
<reference evidence="3" key="1">
    <citation type="submission" date="2005-09" db="EMBL/GenBank/DDBJ databases">
        <title>Annotation of the Aspergillus terreus NIH2624 genome.</title>
        <authorList>
            <person name="Birren B.W."/>
            <person name="Lander E.S."/>
            <person name="Galagan J.E."/>
            <person name="Nusbaum C."/>
            <person name="Devon K."/>
            <person name="Henn M."/>
            <person name="Ma L.-J."/>
            <person name="Jaffe D.B."/>
            <person name="Butler J."/>
            <person name="Alvarez P."/>
            <person name="Gnerre S."/>
            <person name="Grabherr M."/>
            <person name="Kleber M."/>
            <person name="Mauceli E.W."/>
            <person name="Brockman W."/>
            <person name="Rounsley S."/>
            <person name="Young S.K."/>
            <person name="LaButti K."/>
            <person name="Pushparaj V."/>
            <person name="DeCaprio D."/>
            <person name="Crawford M."/>
            <person name="Koehrsen M."/>
            <person name="Engels R."/>
            <person name="Montgomery P."/>
            <person name="Pearson M."/>
            <person name="Howarth C."/>
            <person name="Larson L."/>
            <person name="Luoma S."/>
            <person name="White J."/>
            <person name="Alvarado L."/>
            <person name="Kodira C.D."/>
            <person name="Zeng Q."/>
            <person name="Oleary S."/>
            <person name="Yandava C."/>
            <person name="Denning D.W."/>
            <person name="Nierman W.C."/>
            <person name="Milne T."/>
            <person name="Madden K."/>
        </authorList>
    </citation>
    <scope>NUCLEOTIDE SEQUENCE [LARGE SCALE GENOMIC DNA]</scope>
    <source>
        <strain evidence="3">NIH 2624 / FGSC A1156</strain>
    </source>
</reference>
<dbReference type="VEuPathDB" id="FungiDB:ATEG_00180"/>
<dbReference type="GeneID" id="4354761"/>
<gene>
    <name evidence="2" type="ORF">ATEG_00180</name>
</gene>